<sequence length="299" mass="34351">MKNHTPFFQKVLTHSKTIFTALGLFLLSIVQSGCSKMKCHMGNCIGNLKYSHPTGTKFAKKPVPKNIKPEAPVPVAAIIDGEIDQSCMALPIAVHEDSDGDKLLPERDHYVEVVVDNKEIVSHLVEIKVMLQNFLDAKSQKIKNIENEDDELSEVRTKLIDGWAVQDKLKNELEKKVKQVAILEKKNSAFLDAWDQITDALGDVTKQKNELATKLATQEEYITKREQEWDGDRDEHEQACLDFNKRCEYLKSVHNKECDEFYKEYKALESKYNIVYEEMLNKMDIIEELHKQLNNNINA</sequence>
<dbReference type="EMBL" id="RARA01000023">
    <property type="protein sequence ID" value="ROT47456.1"/>
    <property type="molecule type" value="Genomic_DNA"/>
</dbReference>
<reference evidence="2 3" key="1">
    <citation type="submission" date="2018-09" db="EMBL/GenBank/DDBJ databases">
        <title>Comparative Genomics of Wolbachia-Cardinium Dual Endosymbiosis in a Plant-Parasitic Nematode.</title>
        <authorList>
            <person name="Brown A.M.V."/>
            <person name="Wasala S.K."/>
            <person name="Howe D.K."/>
            <person name="Peetz A.B."/>
            <person name="Zasada I.A."/>
            <person name="Denver D.R."/>
        </authorList>
    </citation>
    <scope>NUCLEOTIDE SEQUENCE [LARGE SCALE GENOMIC DNA]</scope>
    <source>
        <strain evidence="2 3">Pp_1</strain>
    </source>
</reference>
<evidence type="ECO:0000256" key="1">
    <source>
        <dbReference type="SAM" id="Coils"/>
    </source>
</evidence>
<evidence type="ECO:0000313" key="2">
    <source>
        <dbReference type="EMBL" id="ROT47456.1"/>
    </source>
</evidence>
<keyword evidence="1" id="KW-0175">Coiled coil</keyword>
<protein>
    <submittedName>
        <fullName evidence="2">Uncharacterized protein</fullName>
    </submittedName>
</protein>
<dbReference type="AlphaFoldDB" id="A0A3N2QCD1"/>
<evidence type="ECO:0000313" key="3">
    <source>
        <dbReference type="Proteomes" id="UP000270927"/>
    </source>
</evidence>
<organism evidence="2 3">
    <name type="scientific">Candidatus Cardinium hertigii</name>
    <dbReference type="NCBI Taxonomy" id="247481"/>
    <lineage>
        <taxon>Bacteria</taxon>
        <taxon>Pseudomonadati</taxon>
        <taxon>Bacteroidota</taxon>
        <taxon>Cytophagia</taxon>
        <taxon>Cytophagales</taxon>
        <taxon>Amoebophilaceae</taxon>
        <taxon>Candidatus Cardinium</taxon>
    </lineage>
</organism>
<gene>
    <name evidence="2" type="ORF">EDM02_02255</name>
</gene>
<dbReference type="Proteomes" id="UP000270927">
    <property type="component" value="Unassembled WGS sequence"/>
</dbReference>
<name>A0A3N2QCD1_9BACT</name>
<accession>A0A3N2QCD1</accession>
<proteinExistence type="predicted"/>
<comment type="caution">
    <text evidence="2">The sequence shown here is derived from an EMBL/GenBank/DDBJ whole genome shotgun (WGS) entry which is preliminary data.</text>
</comment>
<feature type="coiled-coil region" evidence="1">
    <location>
        <begin position="135"/>
        <end position="186"/>
    </location>
</feature>
<keyword evidence="3" id="KW-1185">Reference proteome</keyword>